<keyword evidence="2" id="KW-1185">Reference proteome</keyword>
<dbReference type="RefSeq" id="WP_171562923.1">
    <property type="nucleotide sequence ID" value="NZ_JABFCS010000001.1"/>
</dbReference>
<evidence type="ECO:0000313" key="2">
    <source>
        <dbReference type="Proteomes" id="UP000552954"/>
    </source>
</evidence>
<dbReference type="AlphaFoldDB" id="A0A849KIK4"/>
<dbReference type="Proteomes" id="UP000552954">
    <property type="component" value="Unassembled WGS sequence"/>
</dbReference>
<gene>
    <name evidence="1" type="ORF">HK415_22055</name>
</gene>
<accession>A0A849KIK4</accession>
<proteinExistence type="predicted"/>
<reference evidence="1 2" key="1">
    <citation type="submission" date="2020-05" db="EMBL/GenBank/DDBJ databases">
        <authorList>
            <person name="Khan S.A."/>
            <person name="Jeon C.O."/>
            <person name="Chun B.H."/>
        </authorList>
    </citation>
    <scope>NUCLEOTIDE SEQUENCE [LARGE SCALE GENOMIC DNA]</scope>
    <source>
        <strain evidence="1 2">B156</strain>
    </source>
</reference>
<reference evidence="1 2" key="2">
    <citation type="submission" date="2020-06" db="EMBL/GenBank/DDBJ databases">
        <title>Ramlibacter rhizophilus sp. nov., isolated from rhizosphere soil of national flower Mugunghwa from South Korea.</title>
        <authorList>
            <person name="Zheng-Fei Y."/>
            <person name="Huan T."/>
        </authorList>
    </citation>
    <scope>NUCLEOTIDE SEQUENCE [LARGE SCALE GENOMIC DNA]</scope>
    <source>
        <strain evidence="1 2">B156</strain>
    </source>
</reference>
<organism evidence="1 2">
    <name type="scientific">Ramlibacter montanisoli</name>
    <dbReference type="NCBI Taxonomy" id="2732512"/>
    <lineage>
        <taxon>Bacteria</taxon>
        <taxon>Pseudomonadati</taxon>
        <taxon>Pseudomonadota</taxon>
        <taxon>Betaproteobacteria</taxon>
        <taxon>Burkholderiales</taxon>
        <taxon>Comamonadaceae</taxon>
        <taxon>Ramlibacter</taxon>
    </lineage>
</organism>
<protein>
    <submittedName>
        <fullName evidence="1">Uncharacterized protein</fullName>
    </submittedName>
</protein>
<comment type="caution">
    <text evidence="1">The sequence shown here is derived from an EMBL/GenBank/DDBJ whole genome shotgun (WGS) entry which is preliminary data.</text>
</comment>
<evidence type="ECO:0000313" key="1">
    <source>
        <dbReference type="EMBL" id="NNU45256.1"/>
    </source>
</evidence>
<dbReference type="EMBL" id="JABFCS010000001">
    <property type="protein sequence ID" value="NNU45256.1"/>
    <property type="molecule type" value="Genomic_DNA"/>
</dbReference>
<sequence length="96" mass="11083">MRRVLSLQSRGTFREDVEIVDAAGRLTRQAHEGTWLYDGTNLKRKYTSMNGEPPSRLRLPFATFQISFESANEFTGVDHVRGHRIRYRRLGFDAAP</sequence>
<name>A0A849KIK4_9BURK</name>